<keyword evidence="3" id="KW-1185">Reference proteome</keyword>
<proteinExistence type="predicted"/>
<comment type="caution">
    <text evidence="2">The sequence shown here is derived from an EMBL/GenBank/DDBJ whole genome shotgun (WGS) entry which is preliminary data.</text>
</comment>
<evidence type="ECO:0000313" key="3">
    <source>
        <dbReference type="Proteomes" id="UP000214747"/>
    </source>
</evidence>
<accession>A0A225SXY6</accession>
<evidence type="ECO:0000313" key="2">
    <source>
        <dbReference type="EMBL" id="OWY36131.1"/>
    </source>
</evidence>
<dbReference type="Proteomes" id="UP000214747">
    <property type="component" value="Unassembled WGS sequence"/>
</dbReference>
<organism evidence="2 3">
    <name type="scientific">Herbaspirillum aquaticum</name>
    <dbReference type="NCBI Taxonomy" id="568783"/>
    <lineage>
        <taxon>Bacteria</taxon>
        <taxon>Pseudomonadati</taxon>
        <taxon>Pseudomonadota</taxon>
        <taxon>Betaproteobacteria</taxon>
        <taxon>Burkholderiales</taxon>
        <taxon>Oxalobacteraceae</taxon>
        <taxon>Herbaspirillum</taxon>
    </lineage>
</organism>
<reference evidence="2 3" key="1">
    <citation type="journal article" date="2010" name="Int. J. Syst. Evol. Microbiol.">
        <title>Reclassification of Herbaspirillum putei as a later heterotypic synonym of Herbaspirillum huttiense, with the description of H. huttiense subsp. huttiense subsp. nov. and H. huttiense subsp. putei subsp. nov., comb. nov., and description of Herbaspirillum aquaticum sp. nov.</title>
        <authorList>
            <person name="Dobritsa A.P."/>
            <person name="Reddy M.C."/>
            <person name="Samadpour M."/>
        </authorList>
    </citation>
    <scope>NUCLEOTIDE SEQUENCE [LARGE SCALE GENOMIC DNA]</scope>
    <source>
        <strain evidence="2 3">IEH 4430</strain>
    </source>
</reference>
<dbReference type="EMBL" id="NJGV01000002">
    <property type="protein sequence ID" value="OWY36131.1"/>
    <property type="molecule type" value="Genomic_DNA"/>
</dbReference>
<gene>
    <name evidence="2" type="ORF">CEJ45_02660</name>
</gene>
<protein>
    <submittedName>
        <fullName evidence="2">Uncharacterized protein</fullName>
    </submittedName>
</protein>
<sequence>MVRAFQMKEVVILPFQDSLSAGNGTLEQEGMLSVDGKRGSRRARLRPQEKFGNFRRKKQMMRRKSLL</sequence>
<dbReference type="AlphaFoldDB" id="A0A225SXY6"/>
<evidence type="ECO:0000256" key="1">
    <source>
        <dbReference type="SAM" id="MobiDB-lite"/>
    </source>
</evidence>
<feature type="region of interest" description="Disordered" evidence="1">
    <location>
        <begin position="30"/>
        <end position="67"/>
    </location>
</feature>
<feature type="compositionally biased region" description="Basic residues" evidence="1">
    <location>
        <begin position="53"/>
        <end position="67"/>
    </location>
</feature>
<name>A0A225SXY6_9BURK</name>